<sequence>MKPKLFTTYTIKNLSLKNRVVMSPMCMYSSTTQDGTANAFHFAHYESRAAGQVGLVMTEATAVVPEGRISHEDLGIWSDDHIEGLKIINEGIHRHGAASAIQLAHAGRKANLKNDIYAPSALRFNEQLQTPLEMSTDDIHHVVMAFKEAARRAKEAEFDTIELHGAHGYLINQFLSPLTNHRNDNYGGNKENRYRFLREVITAVQEVWEGPLLVRISADEYQEGGNTMQDFLYYAGEMKEQGVDLIDVSSGGVVPASINPFPGYQLTYAETIKRETGIATGAVGLITHGLQAEELLQNERADLVFIGRALLRNPYWSKQAADELGFSLEGPRQYARAWK</sequence>
<dbReference type="CDD" id="cd02932">
    <property type="entry name" value="OYE_YqiM_FMN"/>
    <property type="match status" value="1"/>
</dbReference>
<keyword evidence="2" id="KW-0285">Flavoprotein</keyword>
<dbReference type="EMBL" id="FNQR01000006">
    <property type="protein sequence ID" value="SEA58577.1"/>
    <property type="molecule type" value="Genomic_DNA"/>
</dbReference>
<keyword evidence="8" id="KW-1185">Reference proteome</keyword>
<dbReference type="RefSeq" id="WP_093044521.1">
    <property type="nucleotide sequence ID" value="NZ_FNQR01000006.1"/>
</dbReference>
<dbReference type="OrthoDB" id="9772736at2"/>
<name>A0A1H4CDU6_9BACI</name>
<keyword evidence="3" id="KW-0288">FMN</keyword>
<dbReference type="PANTHER" id="PTHR43303">
    <property type="entry name" value="NADPH DEHYDROGENASE C23G7.10C-RELATED"/>
    <property type="match status" value="1"/>
</dbReference>
<keyword evidence="5" id="KW-0560">Oxidoreductase</keyword>
<evidence type="ECO:0000256" key="1">
    <source>
        <dbReference type="ARBA" id="ARBA00001917"/>
    </source>
</evidence>
<dbReference type="GO" id="GO:0010181">
    <property type="term" value="F:FMN binding"/>
    <property type="evidence" value="ECO:0007669"/>
    <property type="project" value="InterPro"/>
</dbReference>
<dbReference type="GO" id="GO:0050661">
    <property type="term" value="F:NADP binding"/>
    <property type="evidence" value="ECO:0007669"/>
    <property type="project" value="InterPro"/>
</dbReference>
<dbReference type="AlphaFoldDB" id="A0A1H4CDU6"/>
<evidence type="ECO:0000256" key="3">
    <source>
        <dbReference type="ARBA" id="ARBA00022643"/>
    </source>
</evidence>
<dbReference type="GO" id="GO:0003959">
    <property type="term" value="F:NADPH dehydrogenase activity"/>
    <property type="evidence" value="ECO:0007669"/>
    <property type="project" value="InterPro"/>
</dbReference>
<evidence type="ECO:0000256" key="5">
    <source>
        <dbReference type="ARBA" id="ARBA00023002"/>
    </source>
</evidence>
<dbReference type="Gene3D" id="3.20.20.70">
    <property type="entry name" value="Aldolase class I"/>
    <property type="match status" value="1"/>
</dbReference>
<gene>
    <name evidence="7" type="ORF">SAMN05421743_10621</name>
</gene>
<dbReference type="PANTHER" id="PTHR43303:SF4">
    <property type="entry name" value="NADPH DEHYDROGENASE C23G7.10C-RELATED"/>
    <property type="match status" value="1"/>
</dbReference>
<dbReference type="InterPro" id="IPR013785">
    <property type="entry name" value="Aldolase_TIM"/>
</dbReference>
<dbReference type="InterPro" id="IPR001155">
    <property type="entry name" value="OxRdtase_FMN_N"/>
</dbReference>
<keyword evidence="4" id="KW-0521">NADP</keyword>
<dbReference type="SUPFAM" id="SSF51395">
    <property type="entry name" value="FMN-linked oxidoreductases"/>
    <property type="match status" value="1"/>
</dbReference>
<evidence type="ECO:0000313" key="8">
    <source>
        <dbReference type="Proteomes" id="UP000198584"/>
    </source>
</evidence>
<dbReference type="STRING" id="571932.SAMN05421743_10621"/>
<reference evidence="7 8" key="1">
    <citation type="submission" date="2016-10" db="EMBL/GenBank/DDBJ databases">
        <authorList>
            <person name="de Groot N.N."/>
        </authorList>
    </citation>
    <scope>NUCLEOTIDE SEQUENCE [LARGE SCALE GENOMIC DNA]</scope>
    <source>
        <strain evidence="7 8">CCM7597</strain>
    </source>
</reference>
<evidence type="ECO:0000256" key="2">
    <source>
        <dbReference type="ARBA" id="ARBA00022630"/>
    </source>
</evidence>
<protein>
    <submittedName>
        <fullName evidence="7">NADPH2 dehydrogenase</fullName>
    </submittedName>
</protein>
<dbReference type="Proteomes" id="UP000198584">
    <property type="component" value="Unassembled WGS sequence"/>
</dbReference>
<accession>A0A1H4CDU6</accession>
<dbReference type="InterPro" id="IPR044152">
    <property type="entry name" value="YqjM-like"/>
</dbReference>
<feature type="domain" description="NADH:flavin oxidoreductase/NADH oxidase N-terminal" evidence="6">
    <location>
        <begin position="4"/>
        <end position="323"/>
    </location>
</feature>
<organism evidence="7 8">
    <name type="scientific">Thalassobacillus cyri</name>
    <dbReference type="NCBI Taxonomy" id="571932"/>
    <lineage>
        <taxon>Bacteria</taxon>
        <taxon>Bacillati</taxon>
        <taxon>Bacillota</taxon>
        <taxon>Bacilli</taxon>
        <taxon>Bacillales</taxon>
        <taxon>Bacillaceae</taxon>
        <taxon>Thalassobacillus</taxon>
    </lineage>
</organism>
<dbReference type="NCBIfam" id="NF010047">
    <property type="entry name" value="PRK13523.1"/>
    <property type="match status" value="1"/>
</dbReference>
<evidence type="ECO:0000259" key="6">
    <source>
        <dbReference type="Pfam" id="PF00724"/>
    </source>
</evidence>
<evidence type="ECO:0000313" key="7">
    <source>
        <dbReference type="EMBL" id="SEA58577.1"/>
    </source>
</evidence>
<dbReference type="Pfam" id="PF00724">
    <property type="entry name" value="Oxidored_FMN"/>
    <property type="match status" value="1"/>
</dbReference>
<proteinExistence type="predicted"/>
<evidence type="ECO:0000256" key="4">
    <source>
        <dbReference type="ARBA" id="ARBA00022857"/>
    </source>
</evidence>
<comment type="cofactor">
    <cofactor evidence="1">
        <name>FMN</name>
        <dbReference type="ChEBI" id="CHEBI:58210"/>
    </cofactor>
</comment>